<evidence type="ECO:0000313" key="2">
    <source>
        <dbReference type="EMBL" id="QFY41276.1"/>
    </source>
</evidence>
<dbReference type="Proteomes" id="UP000325755">
    <property type="component" value="Chromosome"/>
</dbReference>
<evidence type="ECO:0000259" key="1">
    <source>
        <dbReference type="PROSITE" id="PS50011"/>
    </source>
</evidence>
<dbReference type="PROSITE" id="PS00108">
    <property type="entry name" value="PROTEIN_KINASE_ST"/>
    <property type="match status" value="1"/>
</dbReference>
<feature type="domain" description="Protein kinase" evidence="1">
    <location>
        <begin position="52"/>
        <end position="392"/>
    </location>
</feature>
<dbReference type="InterPro" id="IPR000719">
    <property type="entry name" value="Prot_kinase_dom"/>
</dbReference>
<dbReference type="InterPro" id="IPR008271">
    <property type="entry name" value="Ser/Thr_kinase_AS"/>
</dbReference>
<dbReference type="EMBL" id="CP044205">
    <property type="protein sequence ID" value="QFY41276.1"/>
    <property type="molecule type" value="Genomic_DNA"/>
</dbReference>
<dbReference type="OrthoDB" id="9801841at2"/>
<gene>
    <name evidence="2" type="ORF">F6R98_00475</name>
</gene>
<name>A0A5Q0BHH6_9GAMM</name>
<dbReference type="InParanoid" id="A0A5Q0BHH6"/>
<dbReference type="PROSITE" id="PS50011">
    <property type="entry name" value="PROTEIN_KINASE_DOM"/>
    <property type="match status" value="1"/>
</dbReference>
<reference evidence="2 3" key="1">
    <citation type="submission" date="2019-09" db="EMBL/GenBank/DDBJ databases">
        <title>Ecophysiology of the spiral-shaped methanotroph Methylospira mobilis as revealed by the complete genome sequence.</title>
        <authorList>
            <person name="Oshkin I.Y."/>
            <person name="Dedysh S.N."/>
            <person name="Miroshnikov K."/>
            <person name="Danilova O.V."/>
            <person name="Hakobyan A."/>
            <person name="Liesack W."/>
        </authorList>
    </citation>
    <scope>NUCLEOTIDE SEQUENCE [LARGE SCALE GENOMIC DNA]</scope>
    <source>
        <strain evidence="2 3">Shm1</strain>
    </source>
</reference>
<dbReference type="KEGG" id="mmob:F6R98_00475"/>
<evidence type="ECO:0000313" key="3">
    <source>
        <dbReference type="Proteomes" id="UP000325755"/>
    </source>
</evidence>
<organism evidence="2 3">
    <name type="scientific">Candidatus Methylospira mobilis</name>
    <dbReference type="NCBI Taxonomy" id="1808979"/>
    <lineage>
        <taxon>Bacteria</taxon>
        <taxon>Pseudomonadati</taxon>
        <taxon>Pseudomonadota</taxon>
        <taxon>Gammaproteobacteria</taxon>
        <taxon>Methylococcales</taxon>
        <taxon>Methylococcaceae</taxon>
        <taxon>Candidatus Methylospira</taxon>
    </lineage>
</organism>
<protein>
    <recommendedName>
        <fullName evidence="1">Protein kinase domain-containing protein</fullName>
    </recommendedName>
</protein>
<dbReference type="GO" id="GO:0004672">
    <property type="term" value="F:protein kinase activity"/>
    <property type="evidence" value="ECO:0007669"/>
    <property type="project" value="InterPro"/>
</dbReference>
<dbReference type="Gene3D" id="1.10.510.10">
    <property type="entry name" value="Transferase(Phosphotransferase) domain 1"/>
    <property type="match status" value="1"/>
</dbReference>
<proteinExistence type="predicted"/>
<dbReference type="GO" id="GO:0005524">
    <property type="term" value="F:ATP binding"/>
    <property type="evidence" value="ECO:0007669"/>
    <property type="project" value="InterPro"/>
</dbReference>
<dbReference type="RefSeq" id="WP_153247253.1">
    <property type="nucleotide sequence ID" value="NZ_CP044205.1"/>
</dbReference>
<sequence>MKNYRACTIRIDNAHPMNAGGSVFDAKRAAHTHQLTKLAAMSEMAGNNKSPAPFKKQLGKGSYKTVYMIEGEPPAHFKSLDSEYVLAKLHIKEKENIKENENKYNMDRFIAATLQDVISQMIVLGQYETTVFFSNMDQYGNPCDSAYRYCVYMEKISGKEWKIKDYTVKQNVQFAGRIYEQLKSFHGRGFYHSDVKPGNIMIVNNDARLIDFGGLNRIWNEYRVSTPRYNPFYGNKARGRTFWESLLNRFSESGIIDRIDFPDLAAEFQEKLNELNDAIKYGDVKKICSADLSRINEKGKLRLMYGVYMDMGSLYMMISEIISSSSDSKVLQLNHDEILWESCIRDFFSPKAIKSLLNDLDNKLAINRAQSNVFNNIISGADGISVEWAPYYGINLNDMSNDLFRLENAYAQAGGAQQPDRVEVSLGLESLNDSGKTFLAKEIKCLQYILRPIAASDSGGAKKSNTKGRALLVVYSALANCGSRTHLKTILERFLYVALINRHGSGLFIRHKQITDTFGKIYDRIIECDRNPMQDENKRPILNDKQSSKLVASVLGFEDHLDAFGNVEMFYNAFKESQHGKGYDFVFNWIGHQGRAEQIIECIERDFTYAGGNRQFTRQALKRNNRGNVKLKDAADPNAADVEQKAYALHDYTGKTNEIVQALFKDYSLKPENYIAKIQGLAEILYA</sequence>
<keyword evidence="3" id="KW-1185">Reference proteome</keyword>
<dbReference type="InterPro" id="IPR011009">
    <property type="entry name" value="Kinase-like_dom_sf"/>
</dbReference>
<accession>A0A5Q0BHH6</accession>
<dbReference type="AlphaFoldDB" id="A0A5Q0BHH6"/>
<dbReference type="SUPFAM" id="SSF56112">
    <property type="entry name" value="Protein kinase-like (PK-like)"/>
    <property type="match status" value="1"/>
</dbReference>
<dbReference type="Pfam" id="PF00069">
    <property type="entry name" value="Pkinase"/>
    <property type="match status" value="1"/>
</dbReference>